<organism evidence="1 2">
    <name type="scientific">Pipistrellus kuhlii</name>
    <name type="common">Kuhl's pipistrelle</name>
    <dbReference type="NCBI Taxonomy" id="59472"/>
    <lineage>
        <taxon>Eukaryota</taxon>
        <taxon>Metazoa</taxon>
        <taxon>Chordata</taxon>
        <taxon>Craniata</taxon>
        <taxon>Vertebrata</taxon>
        <taxon>Euteleostomi</taxon>
        <taxon>Mammalia</taxon>
        <taxon>Eutheria</taxon>
        <taxon>Laurasiatheria</taxon>
        <taxon>Chiroptera</taxon>
        <taxon>Yangochiroptera</taxon>
        <taxon>Vespertilionidae</taxon>
        <taxon>Pipistrellus</taxon>
    </lineage>
</organism>
<accession>A0A7J7XC73</accession>
<comment type="caution">
    <text evidence="1">The sequence shown here is derived from an EMBL/GenBank/DDBJ whole genome shotgun (WGS) entry which is preliminary data.</text>
</comment>
<dbReference type="Proteomes" id="UP000558488">
    <property type="component" value="Unassembled WGS sequence"/>
</dbReference>
<evidence type="ECO:0000313" key="2">
    <source>
        <dbReference type="Proteomes" id="UP000558488"/>
    </source>
</evidence>
<keyword evidence="2" id="KW-1185">Reference proteome</keyword>
<name>A0A7J7XC73_PIPKU</name>
<dbReference type="EMBL" id="JACAGB010000008">
    <property type="protein sequence ID" value="KAF6346900.1"/>
    <property type="molecule type" value="Genomic_DNA"/>
</dbReference>
<reference evidence="1 2" key="1">
    <citation type="journal article" date="2020" name="Nature">
        <title>Six reference-quality genomes reveal evolution of bat adaptations.</title>
        <authorList>
            <person name="Jebb D."/>
            <person name="Huang Z."/>
            <person name="Pippel M."/>
            <person name="Hughes G.M."/>
            <person name="Lavrichenko K."/>
            <person name="Devanna P."/>
            <person name="Winkler S."/>
            <person name="Jermiin L.S."/>
            <person name="Skirmuntt E.C."/>
            <person name="Katzourakis A."/>
            <person name="Burkitt-Gray L."/>
            <person name="Ray D.A."/>
            <person name="Sullivan K.A.M."/>
            <person name="Roscito J.G."/>
            <person name="Kirilenko B.M."/>
            <person name="Davalos L.M."/>
            <person name="Corthals A.P."/>
            <person name="Power M.L."/>
            <person name="Jones G."/>
            <person name="Ransome R.D."/>
            <person name="Dechmann D.K.N."/>
            <person name="Locatelli A.G."/>
            <person name="Puechmaille S.J."/>
            <person name="Fedrigo O."/>
            <person name="Jarvis E.D."/>
            <person name="Hiller M."/>
            <person name="Vernes S.C."/>
            <person name="Myers E.W."/>
            <person name="Teeling E.C."/>
        </authorList>
    </citation>
    <scope>NUCLEOTIDE SEQUENCE [LARGE SCALE GENOMIC DNA]</scope>
    <source>
        <strain evidence="1">MPipKuh1</strain>
        <tissue evidence="1">Flight muscle</tissue>
    </source>
</reference>
<protein>
    <submittedName>
        <fullName evidence="1">Uncharacterized protein</fullName>
    </submittedName>
</protein>
<evidence type="ECO:0000313" key="1">
    <source>
        <dbReference type="EMBL" id="KAF6346900.1"/>
    </source>
</evidence>
<proteinExistence type="predicted"/>
<dbReference type="AlphaFoldDB" id="A0A7J7XC73"/>
<sequence>MDTWVQAVAAVAAVAGVRPGSITSEKASQGEDHCLSQNSRRPLAWPGPSLRAAPFLHVHCTGQTGMPKRLGIWCPFPNLLPWPPSPVTPQKGMYESPSPAPSHHWLPHPSANRHISFQTGPTHFLSPPSWASALDGAFGIQGSGVLQQSWGGKG</sequence>
<gene>
    <name evidence="1" type="ORF">mPipKuh1_010635</name>
</gene>